<keyword evidence="2" id="KW-0677">Repeat</keyword>
<dbReference type="InterPro" id="IPR032675">
    <property type="entry name" value="LRR_dom_sf"/>
</dbReference>
<dbReference type="AlphaFoldDB" id="A0A438E161"/>
<reference evidence="8 9" key="1">
    <citation type="journal article" date="2018" name="PLoS Genet.">
        <title>Population sequencing reveals clonal diversity and ancestral inbreeding in the grapevine cultivar Chardonnay.</title>
        <authorList>
            <person name="Roach M.J."/>
            <person name="Johnson D.L."/>
            <person name="Bohlmann J."/>
            <person name="van Vuuren H.J."/>
            <person name="Jones S.J."/>
            <person name="Pretorius I.S."/>
            <person name="Schmidt S.A."/>
            <person name="Borneman A.R."/>
        </authorList>
    </citation>
    <scope>NUCLEOTIDE SEQUENCE [LARGE SCALE GENOMIC DNA]</scope>
    <source>
        <strain evidence="9">cv. Chardonnay</strain>
        <tissue evidence="8">Leaf</tissue>
    </source>
</reference>
<protein>
    <submittedName>
        <fullName evidence="8">Retrovirus-related Pol polyprotein from transposon TNT 1-94</fullName>
    </submittedName>
</protein>
<dbReference type="SUPFAM" id="SSF52058">
    <property type="entry name" value="L domain-like"/>
    <property type="match status" value="1"/>
</dbReference>
<evidence type="ECO:0000259" key="6">
    <source>
        <dbReference type="Pfam" id="PF20160"/>
    </source>
</evidence>
<name>A0A438E161_VITVI</name>
<organism evidence="8 9">
    <name type="scientific">Vitis vinifera</name>
    <name type="common">Grape</name>
    <dbReference type="NCBI Taxonomy" id="29760"/>
    <lineage>
        <taxon>Eukaryota</taxon>
        <taxon>Viridiplantae</taxon>
        <taxon>Streptophyta</taxon>
        <taxon>Embryophyta</taxon>
        <taxon>Tracheophyta</taxon>
        <taxon>Spermatophyta</taxon>
        <taxon>Magnoliopsida</taxon>
        <taxon>eudicotyledons</taxon>
        <taxon>Gunneridae</taxon>
        <taxon>Pentapetalae</taxon>
        <taxon>rosids</taxon>
        <taxon>Vitales</taxon>
        <taxon>Vitaceae</taxon>
        <taxon>Viteae</taxon>
        <taxon>Vitis</taxon>
    </lineage>
</organism>
<feature type="domain" description="Reverse transcriptase Ty1/copia-type" evidence="5">
    <location>
        <begin position="121"/>
        <end position="217"/>
    </location>
</feature>
<dbReference type="EMBL" id="QGNW01001437">
    <property type="protein sequence ID" value="RVW41430.1"/>
    <property type="molecule type" value="Genomic_DNA"/>
</dbReference>
<accession>A0A438E161</accession>
<evidence type="ECO:0000256" key="3">
    <source>
        <dbReference type="SAM" id="MobiDB-lite"/>
    </source>
</evidence>
<proteinExistence type="predicted"/>
<dbReference type="InterPro" id="IPR045344">
    <property type="entry name" value="C-JID"/>
</dbReference>
<evidence type="ECO:0000313" key="9">
    <source>
        <dbReference type="Proteomes" id="UP000288805"/>
    </source>
</evidence>
<keyword evidence="4" id="KW-0732">Signal</keyword>
<feature type="domain" description="C-JID" evidence="6">
    <location>
        <begin position="427"/>
        <end position="537"/>
    </location>
</feature>
<comment type="caution">
    <text evidence="8">The sequence shown here is derived from an EMBL/GenBank/DDBJ whole genome shotgun (WGS) entry which is preliminary data.</text>
</comment>
<dbReference type="InterPro" id="IPR043502">
    <property type="entry name" value="DNA/RNA_pol_sf"/>
</dbReference>
<feature type="region of interest" description="Disordered" evidence="3">
    <location>
        <begin position="558"/>
        <end position="584"/>
    </location>
</feature>
<dbReference type="SUPFAM" id="SSF56672">
    <property type="entry name" value="DNA/RNA polymerases"/>
    <property type="match status" value="1"/>
</dbReference>
<evidence type="ECO:0000313" key="8">
    <source>
        <dbReference type="EMBL" id="RVW41430.1"/>
    </source>
</evidence>
<dbReference type="InterPro" id="IPR057670">
    <property type="entry name" value="SH3_retrovirus"/>
</dbReference>
<evidence type="ECO:0000256" key="4">
    <source>
        <dbReference type="SAM" id="SignalP"/>
    </source>
</evidence>
<feature type="domain" description="Retroviral polymerase SH3-like" evidence="7">
    <location>
        <begin position="28"/>
        <end position="78"/>
    </location>
</feature>
<dbReference type="Pfam" id="PF07727">
    <property type="entry name" value="RVT_2"/>
    <property type="match status" value="1"/>
</dbReference>
<evidence type="ECO:0000256" key="1">
    <source>
        <dbReference type="ARBA" id="ARBA00022614"/>
    </source>
</evidence>
<keyword evidence="1" id="KW-0433">Leucine-rich repeat</keyword>
<evidence type="ECO:0000256" key="2">
    <source>
        <dbReference type="ARBA" id="ARBA00022737"/>
    </source>
</evidence>
<dbReference type="Proteomes" id="UP000288805">
    <property type="component" value="Unassembled WGS sequence"/>
</dbReference>
<gene>
    <name evidence="8" type="primary">POLX_76</name>
    <name evidence="8" type="ORF">CK203_094069</name>
</gene>
<dbReference type="Pfam" id="PF25597">
    <property type="entry name" value="SH3_retrovirus"/>
    <property type="match status" value="1"/>
</dbReference>
<evidence type="ECO:0000259" key="7">
    <source>
        <dbReference type="Pfam" id="PF25597"/>
    </source>
</evidence>
<evidence type="ECO:0000259" key="5">
    <source>
        <dbReference type="Pfam" id="PF07727"/>
    </source>
</evidence>
<dbReference type="InterPro" id="IPR013103">
    <property type="entry name" value="RVT_2"/>
</dbReference>
<feature type="signal peptide" evidence="4">
    <location>
        <begin position="1"/>
        <end position="24"/>
    </location>
</feature>
<dbReference type="Gene3D" id="3.80.10.10">
    <property type="entry name" value="Ribonuclease Inhibitor"/>
    <property type="match status" value="1"/>
</dbReference>
<dbReference type="Pfam" id="PF20160">
    <property type="entry name" value="C-JID"/>
    <property type="match status" value="1"/>
</dbReference>
<feature type="chain" id="PRO_5019534825" evidence="4">
    <location>
        <begin position="25"/>
        <end position="604"/>
    </location>
</feature>
<sequence>MSYGLARNLVLGICMFEVVQLIEGRPYKPNEKKLDSRTVSCYFVGYSERLRGLKFHDPSTRSFFETGNAKFIEDVELSGREPLRKVVFEEESVNIPIITIGHGHIMFDDTIQNVQPITEITTCMQIKRSIYGLKQASRQWYRKFDQGITSFGFKENTIDQCIYLKFSGSKFIMLVLYVDDILLASSDVELLHETKLFLSSKFDMKDLGNASFVLGDTPVEKGDKFSLHQCPKNELEKKDMERFPYASVVGSLKYAQVCTHLDIAYIVGMLGRYLSNPDQSDCKLIEGAIRNGICALISLKKLDLSKKNFLSIPAGISELINLKDLQLRQCQRLMEILELPSSVPDIDAHNCAALLPGSSNVSTLQGLQFLFYNCSKPVEDQANGDKRNTFQRFPHNYVSSTASVSSETTSPVVMQKFLENVAFSVAFPGSEIPEWIRHQNVGSSIKVKLLPDWYNDDFLGFALCSVLKHLPERIACHLKHIWMGYQPCSQLRLFQFNDPNDWNHIEISFEAAHRFSSSAFNVVKKCGVCLIYAEDLEAIYTQNKIQLSRGHTVVEKSSDSAGLNGSGMGTSSSGSNHIPTNNPTLKLKRNVLMNDYHDPGSLSQ</sequence>